<dbReference type="AlphaFoldDB" id="A0A1I3N7M9"/>
<keyword evidence="1" id="KW-1133">Transmembrane helix</keyword>
<dbReference type="Proteomes" id="UP000199545">
    <property type="component" value="Unassembled WGS sequence"/>
</dbReference>
<dbReference type="EMBL" id="FORR01000004">
    <property type="protein sequence ID" value="SFJ05273.1"/>
    <property type="molecule type" value="Genomic_DNA"/>
</dbReference>
<evidence type="ECO:0000313" key="3">
    <source>
        <dbReference type="Proteomes" id="UP000199545"/>
    </source>
</evidence>
<evidence type="ECO:0000256" key="1">
    <source>
        <dbReference type="SAM" id="Phobius"/>
    </source>
</evidence>
<feature type="transmembrane region" description="Helical" evidence="1">
    <location>
        <begin position="51"/>
        <end position="70"/>
    </location>
</feature>
<dbReference type="OrthoDB" id="2353516at2"/>
<evidence type="ECO:0008006" key="4">
    <source>
        <dbReference type="Google" id="ProtNLM"/>
    </source>
</evidence>
<organism evidence="2 3">
    <name type="scientific">Thermoflavimicrobium dichotomicum</name>
    <dbReference type="NCBI Taxonomy" id="46223"/>
    <lineage>
        <taxon>Bacteria</taxon>
        <taxon>Bacillati</taxon>
        <taxon>Bacillota</taxon>
        <taxon>Bacilli</taxon>
        <taxon>Bacillales</taxon>
        <taxon>Thermoactinomycetaceae</taxon>
        <taxon>Thermoflavimicrobium</taxon>
    </lineage>
</organism>
<evidence type="ECO:0000313" key="2">
    <source>
        <dbReference type="EMBL" id="SFJ05273.1"/>
    </source>
</evidence>
<keyword evidence="1" id="KW-0812">Transmembrane</keyword>
<protein>
    <recommendedName>
        <fullName evidence="4">DUF2626 domain-containing protein</fullName>
    </recommendedName>
</protein>
<keyword evidence="3" id="KW-1185">Reference proteome</keyword>
<reference evidence="2 3" key="1">
    <citation type="submission" date="2016-10" db="EMBL/GenBank/DDBJ databases">
        <authorList>
            <person name="de Groot N.N."/>
        </authorList>
    </citation>
    <scope>NUCLEOTIDE SEQUENCE [LARGE SCALE GENOMIC DNA]</scope>
    <source>
        <strain evidence="2 3">DSM 44778</strain>
    </source>
</reference>
<accession>A0A1I3N7M9</accession>
<keyword evidence="1" id="KW-0472">Membrane</keyword>
<gene>
    <name evidence="2" type="ORF">SAMN05421852_10429</name>
</gene>
<sequence>MGRMFQVLGFWTLAMALMFLAGELYIPAILFFVQTALFIILGLLNLTEKTYMYLFAAYMFIAFCGMVWYATFMMDVPAAHAPTH</sequence>
<dbReference type="Pfam" id="PF11117">
    <property type="entry name" value="DUF2626"/>
    <property type="match status" value="1"/>
</dbReference>
<name>A0A1I3N7M9_9BACL</name>
<dbReference type="RefSeq" id="WP_093228761.1">
    <property type="nucleotide sequence ID" value="NZ_FORR01000004.1"/>
</dbReference>
<dbReference type="InterPro" id="IPR020254">
    <property type="entry name" value="DUF2626"/>
</dbReference>
<proteinExistence type="predicted"/>
<dbReference type="STRING" id="46223.SAMN05421852_10429"/>
<feature type="transmembrane region" description="Helical" evidence="1">
    <location>
        <begin position="26"/>
        <end position="44"/>
    </location>
</feature>